<organism evidence="2 3">
    <name type="scientific">Bifidobacterium amazonense</name>
    <dbReference type="NCBI Taxonomy" id="2809027"/>
    <lineage>
        <taxon>Bacteria</taxon>
        <taxon>Bacillati</taxon>
        <taxon>Actinomycetota</taxon>
        <taxon>Actinomycetes</taxon>
        <taxon>Bifidobacteriales</taxon>
        <taxon>Bifidobacteriaceae</taxon>
        <taxon>Bifidobacterium</taxon>
    </lineage>
</organism>
<evidence type="ECO:0000313" key="3">
    <source>
        <dbReference type="Proteomes" id="UP000710815"/>
    </source>
</evidence>
<comment type="caution">
    <text evidence="2">The sequence shown here is derived from an EMBL/GenBank/DDBJ whole genome shotgun (WGS) entry which is preliminary data.</text>
</comment>
<dbReference type="Gene3D" id="3.40.50.11200">
    <property type="match status" value="1"/>
</dbReference>
<dbReference type="RefSeq" id="WP_241514936.1">
    <property type="nucleotide sequence ID" value="NZ_JAFEJT020000072.1"/>
</dbReference>
<accession>A0ABS9VY17</accession>
<protein>
    <submittedName>
        <fullName evidence="2">TIR domain-containing protein</fullName>
    </submittedName>
</protein>
<reference evidence="2 3" key="1">
    <citation type="journal article" date="2021" name="Environ. Microbiol.">
        <title>Genetic insights into the dark matter of the mammalian gut microbiota through targeted genome reconstruction.</title>
        <authorList>
            <person name="Lugli G.A."/>
            <person name="Alessandri G."/>
            <person name="Milani C."/>
            <person name="Viappiani A."/>
            <person name="Fontana F."/>
            <person name="Tarracchini C."/>
            <person name="Mancabelli L."/>
            <person name="Argentini C."/>
            <person name="Ruiz L."/>
            <person name="Margolles A."/>
            <person name="van Sinderen D."/>
            <person name="Turroni F."/>
            <person name="Ventura M."/>
        </authorList>
    </citation>
    <scope>NUCLEOTIDE SEQUENCE [LARGE SCALE GENOMIC DNA]</scope>
    <source>
        <strain evidence="2 3">MA1</strain>
    </source>
</reference>
<dbReference type="Pfam" id="PF08937">
    <property type="entry name" value="ThsB_TIR"/>
    <property type="match status" value="1"/>
</dbReference>
<proteinExistence type="predicted"/>
<evidence type="ECO:0000313" key="2">
    <source>
        <dbReference type="EMBL" id="MCH9277007.1"/>
    </source>
</evidence>
<reference evidence="2 3" key="2">
    <citation type="journal article" date="2021" name="Syst. Appl. Microbiol.">
        <title>Phylogenetic classification of ten novel species belonging to the genus Bifidobacterium comprising B. phasiani sp. nov., B. pongonis sp. nov., B. saguinibicoloris sp. nov., B. colobi sp. nov., B. simiiventris sp. nov., B. santillanense sp. nov., B. miconis sp. nov., B. amazonense sp. nov., B. pluvialisilvae sp. nov., and B. miconisargentati sp. nov.</title>
        <authorList>
            <person name="Lugli G.A."/>
            <person name="Calvete-Torre I."/>
            <person name="Alessandri G."/>
            <person name="Milani C."/>
            <person name="Turroni F."/>
            <person name="Laiolo P."/>
            <person name="Ossiprandi M.C."/>
            <person name="Margolles A."/>
            <person name="Ruiz L."/>
            <person name="Ventura M."/>
        </authorList>
    </citation>
    <scope>NUCLEOTIDE SEQUENCE [LARGE SCALE GENOMIC DNA]</scope>
    <source>
        <strain evidence="2 3">MA1</strain>
    </source>
</reference>
<gene>
    <name evidence="2" type="ORF">JS533_012150</name>
</gene>
<dbReference type="EMBL" id="JAFEJT020000072">
    <property type="protein sequence ID" value="MCH9277007.1"/>
    <property type="molecule type" value="Genomic_DNA"/>
</dbReference>
<sequence length="167" mass="19628">MAYRNKTYVAFDGDEDMRYYQLLKAWNENDNIDFDFYDAHDLNYAYDTNQEESIKNQLRKRFDNSKLFILLVGEKTKRLRKFIPWKIDQALNRELPVVVVNLNGEEHLDADRCPTKLQEELAVHIPFKAAILNYAVKNWPDADAKYRKEGETGAYIYNDSVYSALGT</sequence>
<name>A0ABS9VY17_9BIFI</name>
<keyword evidence="3" id="KW-1185">Reference proteome</keyword>
<evidence type="ECO:0000259" key="1">
    <source>
        <dbReference type="Pfam" id="PF08937"/>
    </source>
</evidence>
<dbReference type="InterPro" id="IPR015032">
    <property type="entry name" value="ThsB__TIR-like_domain"/>
</dbReference>
<feature type="domain" description="Thoeris protein ThsB TIR-like" evidence="1">
    <location>
        <begin position="8"/>
        <end position="105"/>
    </location>
</feature>
<dbReference type="Proteomes" id="UP000710815">
    <property type="component" value="Unassembled WGS sequence"/>
</dbReference>